<dbReference type="EMBL" id="JN564797">
    <property type="protein sequence ID" value="AEX55191.1"/>
    <property type="molecule type" value="Genomic_DNA"/>
</dbReference>
<name>H2D786_STRSL</name>
<reference evidence="1" key="1">
    <citation type="journal article" date="2012" name="Appl. Environ. Microbiol.">
        <title>Salivaricin D, a Novel Intrinsically Trypsin-Resistant Lantibiotic from Streptococcus salivarius 5M6c Isolated from a Healthy Infant.</title>
        <authorList>
            <person name="Birri D.J."/>
            <person name="Brede D.A."/>
            <person name="Nes I.F."/>
        </authorList>
    </citation>
    <scope>NUCLEOTIDE SEQUENCE</scope>
    <source>
        <strain evidence="1">5M6c</strain>
    </source>
</reference>
<evidence type="ECO:0000313" key="1">
    <source>
        <dbReference type="EMBL" id="AEX55191.1"/>
    </source>
</evidence>
<dbReference type="AlphaFoldDB" id="H2D786"/>
<organism evidence="1">
    <name type="scientific">Streptococcus salivarius</name>
    <dbReference type="NCBI Taxonomy" id="1304"/>
    <lineage>
        <taxon>Bacteria</taxon>
        <taxon>Bacillati</taxon>
        <taxon>Bacillota</taxon>
        <taxon>Bacilli</taxon>
        <taxon>Lactobacillales</taxon>
        <taxon>Streptococcaceae</taxon>
        <taxon>Streptococcus</taxon>
    </lineage>
</organism>
<protein>
    <submittedName>
        <fullName evidence="1">Uncharacterized protein</fullName>
    </submittedName>
</protein>
<accession>H2D786</accession>
<proteinExistence type="predicted"/>
<sequence length="282" mass="33613">MNYFDTKEYKNAVAIIKKQYAHLWDLFNTYCEKVAIYNDVKTDFFDHLSKVKDYAVYMDKLSHDSTNYYATVVERFQEDVWQPRYESVLAKWEEQGAEPLTITSEYGKFTTIIPRLLYYGGVPIAKNKQSLKRTLKWARFYRKNAAPTISEEWEKDPRSAYAQGYNNIPLRYLKLQEEDYFQLPDWAAPLDPNWDGVTIYPGYVLDPEDVEITKDFLRIWHQNGDVYIKNLEMGIKETEECIEIYTSLAKWKPTIFNEFVNYMKTNGYIYKPLERLMPEELQ</sequence>